<reference evidence="1 2" key="1">
    <citation type="submission" date="2017-09" db="EMBL/GenBank/DDBJ databases">
        <authorList>
            <person name="Lee N."/>
            <person name="Cho B.-K."/>
        </authorList>
    </citation>
    <scope>NUCLEOTIDE SEQUENCE [LARGE SCALE GENOMIC DNA]</scope>
    <source>
        <strain evidence="1 2">ATCC 12853</strain>
    </source>
</reference>
<keyword evidence="2" id="KW-1185">Reference proteome</keyword>
<dbReference type="AlphaFoldDB" id="A0A5J6GJ42"/>
<evidence type="ECO:0000313" key="2">
    <source>
        <dbReference type="Proteomes" id="UP000325529"/>
    </source>
</evidence>
<dbReference type="EMBL" id="CP023699">
    <property type="protein sequence ID" value="QEU95890.1"/>
    <property type="molecule type" value="Genomic_DNA"/>
</dbReference>
<gene>
    <name evidence="1" type="ORF">CP970_37615</name>
</gene>
<name>A0A5J6GJ42_STRKN</name>
<proteinExistence type="predicted"/>
<protein>
    <submittedName>
        <fullName evidence="1">Uncharacterized protein</fullName>
    </submittedName>
</protein>
<dbReference type="KEGG" id="ska:CP970_37615"/>
<organism evidence="1 2">
    <name type="scientific">Streptomyces kanamyceticus</name>
    <dbReference type="NCBI Taxonomy" id="1967"/>
    <lineage>
        <taxon>Bacteria</taxon>
        <taxon>Bacillati</taxon>
        <taxon>Actinomycetota</taxon>
        <taxon>Actinomycetes</taxon>
        <taxon>Kitasatosporales</taxon>
        <taxon>Streptomycetaceae</taxon>
        <taxon>Streptomyces</taxon>
    </lineage>
</organism>
<accession>A0A5J6GJ42</accession>
<evidence type="ECO:0000313" key="1">
    <source>
        <dbReference type="EMBL" id="QEU95890.1"/>
    </source>
</evidence>
<dbReference type="Proteomes" id="UP000325529">
    <property type="component" value="Chromosome"/>
</dbReference>
<sequence>MRGHEVRQHAVLLALEGLVGLDGEAADLAAQVVGIEVGEDCGEFTHVHGLGAAAQAGFLVPLFGRHDQSAAHQLDDELLVGPRRAELTVPRQPGLTGLP</sequence>